<dbReference type="GO" id="GO:0046872">
    <property type="term" value="F:metal ion binding"/>
    <property type="evidence" value="ECO:0007669"/>
    <property type="project" value="UniProtKB-UniRule"/>
</dbReference>
<evidence type="ECO:0000313" key="10">
    <source>
        <dbReference type="EMBL" id="MCZ4587614.1"/>
    </source>
</evidence>
<dbReference type="Pfam" id="PF17874">
    <property type="entry name" value="TPR_MalT"/>
    <property type="match status" value="1"/>
</dbReference>
<name>A0AAX3YSP0_RHOOP</name>
<feature type="binding site" evidence="7">
    <location>
        <position position="55"/>
    </location>
    <ligand>
        <name>ATP</name>
        <dbReference type="ChEBI" id="CHEBI:30616"/>
    </ligand>
</feature>
<dbReference type="CDD" id="cd14014">
    <property type="entry name" value="STKc_PknB_like"/>
    <property type="match status" value="1"/>
</dbReference>
<evidence type="ECO:0000313" key="13">
    <source>
        <dbReference type="Proteomes" id="UP001231166"/>
    </source>
</evidence>
<dbReference type="GO" id="GO:0005524">
    <property type="term" value="F:ATP binding"/>
    <property type="evidence" value="ECO:0007669"/>
    <property type="project" value="UniProtKB-UniRule"/>
</dbReference>
<sequence>MAEFDPLATQRDLATGITAELDAAGFVEAREIGRGGFGIVFRCRQPSLDRTVAIKVLTEEVNQDNLERFLREQHAMGRLTGHPHIAHILQVGTTGSGRPFLVMPFHPQGSLDSRIRSTGALEWGAALGVGVKVAGALETAHRIGILHRDVKPANILLSEYGEPQLSDFGIARIVGGFQTTAGSVTGTPAFTPPEVLQGEPSSPASDVYSLGATLFAAITGHAAFERRDGEQLVAQFLRITRESVPDLREAGIPDEVSAAVSHAMAPTPSDRPASAAAFGEELREAERRNNLIVDEMALPVRLGSVERAQVIGAGARPIGTRMQVSMPPVPGTRFRPSTPTRPWVSRGRLIEILRAGGPRRLTVIHGPAGYGKSTLAAQWAHELTGEGVVVAWLSVDRDDNNVVWFLAHLTEAIRRIRPQLAHELGNILEQQGDQAERYVLTTLIDEIHDRDELVALVIDDWHRITDPATLAAMAFVLENCCHHLRVIVTSRTQSGLPLSQMRVRNELTELDTAALRFTVDESRSFLVDIGGLTLSAGEITDLTQSTDGWVAALQLASLSLRTRRDDATELIGHMSGRHHALADFLAENVLDTLEPQVLEFLLATSVTERICGSLASALTGASTGQAMLEQIEHHDLFLRRIDENGEWFRYHHLFREFLRQRIERDQPGRIQDLHRAASRWFSEHAALGQAVDHAIAAGDERSAVELVESGGLDLIEHSQMATLLALVAKLPPALVATNPRLQLTIAWANISLMRLTPAVEALRLVDSALTDGALNGREAADLRAEADVAQGAVEISADRVDGVRELTAHCLAAPESLRPSVVSAAVNVASFVEIYRFDFDAARRLHEWAVPYHLRAAGPLTATYGYCLDGIAANELLDVRGAEERFRSALDVARRSGGAHSFAARFASALLGKLMYERGEVIQAERLIDEGYELGSECAVVDFMLARYVIGARIKARTGDLGSAANRLDEGMQTAARFSLSRLRAAIENERIRLGFATKPGSAPSVREQTTSPKTKLERIPQPRTGIDQIVTEIEEDSAIRLLLAEHTGTSAIRARDLAEDLVKSFEGQRRPRALLAVRLLSIECLYAVGQMEEAKNALAAIAAQCSELGLNRLVFDEAPHILAVVDAIENDRRAGEARSDWPTVPVGFLNVISRDG</sequence>
<evidence type="ECO:0000256" key="3">
    <source>
        <dbReference type="ARBA" id="ARBA00022741"/>
    </source>
</evidence>
<dbReference type="SUPFAM" id="SSF52540">
    <property type="entry name" value="P-loop containing nucleoside triphosphate hydrolases"/>
    <property type="match status" value="1"/>
</dbReference>
<reference evidence="10" key="1">
    <citation type="submission" date="2022-12" db="EMBL/GenBank/DDBJ databases">
        <authorList>
            <person name="Krivoruchko A.V."/>
            <person name="Elkin A."/>
        </authorList>
    </citation>
    <scope>NUCLEOTIDE SEQUENCE</scope>
    <source>
        <strain evidence="10">IEGM 249</strain>
    </source>
</reference>
<keyword evidence="2 6" id="KW-0808">Transferase</keyword>
<dbReference type="Gene3D" id="3.40.50.300">
    <property type="entry name" value="P-loop containing nucleotide triphosphate hydrolases"/>
    <property type="match status" value="1"/>
</dbReference>
<reference evidence="11" key="2">
    <citation type="submission" date="2023-07" db="EMBL/GenBank/DDBJ databases">
        <title>Genomic analysis of Rhodococcus opacus VOC-14 with glycol ethers degradation activity.</title>
        <authorList>
            <person name="Narkevich D.A."/>
            <person name="Hlushen A.M."/>
            <person name="Akhremchuk A.E."/>
            <person name="Sikolenko M.A."/>
            <person name="Valentovich L.N."/>
        </authorList>
    </citation>
    <scope>NUCLEOTIDE SEQUENCE</scope>
    <source>
        <strain evidence="11">VOC-14</strain>
        <plasmid evidence="11">pRho-VOC14-C342</plasmid>
    </source>
</reference>
<comment type="similarity">
    <text evidence="6">Belongs to the protein kinase superfamily.</text>
</comment>
<dbReference type="SMART" id="SM00220">
    <property type="entry name" value="S_TKc"/>
    <property type="match status" value="1"/>
</dbReference>
<dbReference type="SUPFAM" id="SSF56112">
    <property type="entry name" value="Protein kinase-like (PK-like)"/>
    <property type="match status" value="1"/>
</dbReference>
<dbReference type="InterPro" id="IPR000719">
    <property type="entry name" value="Prot_kinase_dom"/>
</dbReference>
<dbReference type="Gene3D" id="1.10.510.10">
    <property type="entry name" value="Transferase(Phosphotransferase) domain 1"/>
    <property type="match status" value="1"/>
</dbReference>
<dbReference type="InterPro" id="IPR017441">
    <property type="entry name" value="Protein_kinase_ATP_BS"/>
</dbReference>
<keyword evidence="5 6" id="KW-0067">ATP-binding</keyword>
<evidence type="ECO:0000313" key="12">
    <source>
        <dbReference type="Proteomes" id="UP001066327"/>
    </source>
</evidence>
<dbReference type="InterPro" id="IPR011990">
    <property type="entry name" value="TPR-like_helical_dom_sf"/>
</dbReference>
<dbReference type="GO" id="GO:0106310">
    <property type="term" value="F:protein serine kinase activity"/>
    <property type="evidence" value="ECO:0007669"/>
    <property type="project" value="UniProtKB-UniRule"/>
</dbReference>
<dbReference type="Gene3D" id="1.25.40.10">
    <property type="entry name" value="Tetratricopeptide repeat domain"/>
    <property type="match status" value="1"/>
</dbReference>
<dbReference type="Proteomes" id="UP001231166">
    <property type="component" value="Plasmid pRho-VOC14-C342"/>
</dbReference>
<dbReference type="CDD" id="cd01120">
    <property type="entry name" value="RecA-like_superfamily"/>
    <property type="match status" value="1"/>
</dbReference>
<dbReference type="RefSeq" id="WP_269591966.1">
    <property type="nucleotide sequence ID" value="NZ_CP130954.1"/>
</dbReference>
<dbReference type="InterPro" id="IPR041617">
    <property type="entry name" value="TPR_MalT"/>
</dbReference>
<dbReference type="EC" id="2.7.11.1" evidence="6"/>
<organism evidence="11 13">
    <name type="scientific">Rhodococcus opacus</name>
    <name type="common">Nocardia opaca</name>
    <dbReference type="NCBI Taxonomy" id="37919"/>
    <lineage>
        <taxon>Bacteria</taxon>
        <taxon>Bacillati</taxon>
        <taxon>Actinomycetota</taxon>
        <taxon>Actinomycetes</taxon>
        <taxon>Mycobacteriales</taxon>
        <taxon>Nocardiaceae</taxon>
        <taxon>Rhodococcus</taxon>
    </lineage>
</organism>
<dbReference type="PROSITE" id="PS00107">
    <property type="entry name" value="PROTEIN_KINASE_ATP"/>
    <property type="match status" value="1"/>
</dbReference>
<dbReference type="PIRSF" id="PIRSF000574">
    <property type="entry name" value="Ser/Thr_PK_PknK_prd"/>
    <property type="match status" value="1"/>
</dbReference>
<geneLocation type="plasmid" evidence="11 13">
    <name>pRho-VOC14-C342</name>
</geneLocation>
<evidence type="ECO:0000256" key="4">
    <source>
        <dbReference type="ARBA" id="ARBA00022777"/>
    </source>
</evidence>
<feature type="domain" description="Protein kinase" evidence="9">
    <location>
        <begin position="26"/>
        <end position="283"/>
    </location>
</feature>
<comment type="catalytic activity">
    <reaction evidence="6">
        <text>L-seryl-[protein] + ATP = O-phospho-L-seryl-[protein] + ADP + H(+)</text>
        <dbReference type="Rhea" id="RHEA:17989"/>
        <dbReference type="Rhea" id="RHEA-COMP:9863"/>
        <dbReference type="Rhea" id="RHEA-COMP:11604"/>
        <dbReference type="ChEBI" id="CHEBI:15378"/>
        <dbReference type="ChEBI" id="CHEBI:29999"/>
        <dbReference type="ChEBI" id="CHEBI:30616"/>
        <dbReference type="ChEBI" id="CHEBI:83421"/>
        <dbReference type="ChEBI" id="CHEBI:456216"/>
        <dbReference type="EC" id="2.7.11.1"/>
    </reaction>
</comment>
<feature type="region of interest" description="Disordered" evidence="8">
    <location>
        <begin position="321"/>
        <end position="341"/>
    </location>
</feature>
<keyword evidence="11" id="KW-0614">Plasmid</keyword>
<keyword evidence="4 6" id="KW-0418">Kinase</keyword>
<dbReference type="Pfam" id="PF13191">
    <property type="entry name" value="AAA_16"/>
    <property type="match status" value="1"/>
</dbReference>
<dbReference type="EMBL" id="CP130954">
    <property type="protein sequence ID" value="WLF51391.1"/>
    <property type="molecule type" value="Genomic_DNA"/>
</dbReference>
<dbReference type="Proteomes" id="UP001066327">
    <property type="component" value="Unassembled WGS sequence"/>
</dbReference>
<evidence type="ECO:0000259" key="9">
    <source>
        <dbReference type="PROSITE" id="PS50011"/>
    </source>
</evidence>
<evidence type="ECO:0000256" key="7">
    <source>
        <dbReference type="PROSITE-ProRule" id="PRU10141"/>
    </source>
</evidence>
<evidence type="ECO:0000256" key="1">
    <source>
        <dbReference type="ARBA" id="ARBA00022527"/>
    </source>
</evidence>
<dbReference type="AlphaFoldDB" id="A0AAX3YSP0"/>
<dbReference type="InterPro" id="IPR027417">
    <property type="entry name" value="P-loop_NTPase"/>
</dbReference>
<dbReference type="InterPro" id="IPR041664">
    <property type="entry name" value="AAA_16"/>
</dbReference>
<dbReference type="Pfam" id="PF00069">
    <property type="entry name" value="Pkinase"/>
    <property type="match status" value="1"/>
</dbReference>
<evidence type="ECO:0000256" key="5">
    <source>
        <dbReference type="ARBA" id="ARBA00022840"/>
    </source>
</evidence>
<dbReference type="EMBL" id="JAPWIS010000017">
    <property type="protein sequence ID" value="MCZ4587614.1"/>
    <property type="molecule type" value="Genomic_DNA"/>
</dbReference>
<dbReference type="Gene3D" id="3.30.200.20">
    <property type="entry name" value="Phosphorylase Kinase, domain 1"/>
    <property type="match status" value="1"/>
</dbReference>
<accession>A0AAX3YSP0</accession>
<evidence type="ECO:0000313" key="11">
    <source>
        <dbReference type="EMBL" id="WLF51391.1"/>
    </source>
</evidence>
<protein>
    <recommendedName>
        <fullName evidence="6">Serine/threonine-protein kinase PknK</fullName>
        <ecNumber evidence="6">2.7.11.1</ecNumber>
    </recommendedName>
    <alternativeName>
        <fullName evidence="6">Protein kinase K</fullName>
    </alternativeName>
</protein>
<dbReference type="InterPro" id="IPR059106">
    <property type="entry name" value="WHD_MalT"/>
</dbReference>
<evidence type="ECO:0000256" key="8">
    <source>
        <dbReference type="SAM" id="MobiDB-lite"/>
    </source>
</evidence>
<dbReference type="InterPro" id="IPR011009">
    <property type="entry name" value="Kinase-like_dom_sf"/>
</dbReference>
<keyword evidence="3 6" id="KW-0547">Nucleotide-binding</keyword>
<dbReference type="PROSITE" id="PS50011">
    <property type="entry name" value="PROTEIN_KINASE_DOM"/>
    <property type="match status" value="1"/>
</dbReference>
<dbReference type="PANTHER" id="PTHR43289">
    <property type="entry name" value="MITOGEN-ACTIVATED PROTEIN KINASE KINASE KINASE 20-RELATED"/>
    <property type="match status" value="1"/>
</dbReference>
<dbReference type="GO" id="GO:0004674">
    <property type="term" value="F:protein serine/threonine kinase activity"/>
    <property type="evidence" value="ECO:0007669"/>
    <property type="project" value="UniProtKB-UniRule"/>
</dbReference>
<proteinExistence type="inferred from homology"/>
<dbReference type="PANTHER" id="PTHR43289:SF6">
    <property type="entry name" value="SERINE_THREONINE-PROTEIN KINASE NEKL-3"/>
    <property type="match status" value="1"/>
</dbReference>
<dbReference type="Pfam" id="PF25873">
    <property type="entry name" value="WHD_MalT"/>
    <property type="match status" value="1"/>
</dbReference>
<gene>
    <name evidence="10" type="ORF">O4328_28670</name>
    <name evidence="11" type="ORF">Q5707_37595</name>
</gene>
<dbReference type="InterPro" id="IPR016236">
    <property type="entry name" value="Ser/Thr_kinase_PknK_prd"/>
</dbReference>
<dbReference type="InterPro" id="IPR003593">
    <property type="entry name" value="AAA+_ATPase"/>
</dbReference>
<keyword evidence="1 6" id="KW-0723">Serine/threonine-protein kinase</keyword>
<dbReference type="SMART" id="SM00382">
    <property type="entry name" value="AAA"/>
    <property type="match status" value="1"/>
</dbReference>
<evidence type="ECO:0000256" key="2">
    <source>
        <dbReference type="ARBA" id="ARBA00022679"/>
    </source>
</evidence>
<keyword evidence="12" id="KW-1185">Reference proteome</keyword>
<dbReference type="InterPro" id="IPR008271">
    <property type="entry name" value="Ser/Thr_kinase_AS"/>
</dbReference>
<comment type="catalytic activity">
    <reaction evidence="6">
        <text>L-threonyl-[protein] + ATP = O-phospho-L-threonyl-[protein] + ADP + H(+)</text>
        <dbReference type="Rhea" id="RHEA:46608"/>
        <dbReference type="Rhea" id="RHEA-COMP:11060"/>
        <dbReference type="Rhea" id="RHEA-COMP:11605"/>
        <dbReference type="ChEBI" id="CHEBI:15378"/>
        <dbReference type="ChEBI" id="CHEBI:30013"/>
        <dbReference type="ChEBI" id="CHEBI:30616"/>
        <dbReference type="ChEBI" id="CHEBI:61977"/>
        <dbReference type="ChEBI" id="CHEBI:456216"/>
        <dbReference type="EC" id="2.7.11.1"/>
    </reaction>
</comment>
<evidence type="ECO:0000256" key="6">
    <source>
        <dbReference type="PIRNR" id="PIRNR000574"/>
    </source>
</evidence>
<dbReference type="PROSITE" id="PS00108">
    <property type="entry name" value="PROTEIN_KINASE_ST"/>
    <property type="match status" value="1"/>
</dbReference>